<comment type="caution">
    <text evidence="2">The sequence shown here is derived from an EMBL/GenBank/DDBJ whole genome shotgun (WGS) entry which is preliminary data.</text>
</comment>
<gene>
    <name evidence="2" type="ORF">A2477_02045</name>
</gene>
<proteinExistence type="predicted"/>
<evidence type="ECO:0000313" key="3">
    <source>
        <dbReference type="Proteomes" id="UP000177939"/>
    </source>
</evidence>
<accession>A0A1F5TQT3</accession>
<feature type="region of interest" description="Disordered" evidence="1">
    <location>
        <begin position="1"/>
        <end position="42"/>
    </location>
</feature>
<dbReference type="EMBL" id="MFGL01000005">
    <property type="protein sequence ID" value="OGF41382.1"/>
    <property type="molecule type" value="Genomic_DNA"/>
</dbReference>
<sequence length="418" mass="46332">MTPIPTNTPTVTPTPTITPTFTLAPTPTLTSTPTPQAGNQQPKNVVVKILDGQTEYRYGASAALTLYAGQNYAVEITATDDYNDGNKVVIAWADDSNIITKKYSLSDDGKVVWSGQLNIVQPGEYVITIWASDGNLASESIILAIEAVIAPTPTPTVTPTCTPTVTPTPTPWPILITDNLYSQNDISGQTDCDDLKGRELCVSWRVFPQTNIRQIHMYVSKNGEAPVYLGQPEKINDNYLVWQRGNFSHISRALRNGPEGGNNYQFFVYFIYSRSREGPYTHSSPVSFSLAALPPVAENKLIITDNPDSWENCASSGLIRLGENDNFVIKWNINYSDVSSFQVYLINPANQSLSYLGYSMSNYLAWSTQNPAISSEFMTGPRYNIFYKFRVYPVKPDHAPGHPSFYGPFETGYVRLVK</sequence>
<organism evidence="2 3">
    <name type="scientific">Candidatus Falkowbacteria bacterium RIFOXYC2_FULL_47_12</name>
    <dbReference type="NCBI Taxonomy" id="1798004"/>
    <lineage>
        <taxon>Bacteria</taxon>
        <taxon>Candidatus Falkowiibacteriota</taxon>
    </lineage>
</organism>
<name>A0A1F5TQT3_9BACT</name>
<dbReference type="AlphaFoldDB" id="A0A1F5TQT3"/>
<protein>
    <submittedName>
        <fullName evidence="2">Uncharacterized protein</fullName>
    </submittedName>
</protein>
<dbReference type="Proteomes" id="UP000177939">
    <property type="component" value="Unassembled WGS sequence"/>
</dbReference>
<evidence type="ECO:0000313" key="2">
    <source>
        <dbReference type="EMBL" id="OGF41382.1"/>
    </source>
</evidence>
<feature type="compositionally biased region" description="Low complexity" evidence="1">
    <location>
        <begin position="1"/>
        <end position="35"/>
    </location>
</feature>
<evidence type="ECO:0000256" key="1">
    <source>
        <dbReference type="SAM" id="MobiDB-lite"/>
    </source>
</evidence>
<reference evidence="2 3" key="1">
    <citation type="journal article" date="2016" name="Nat. Commun.">
        <title>Thousands of microbial genomes shed light on interconnected biogeochemical processes in an aquifer system.</title>
        <authorList>
            <person name="Anantharaman K."/>
            <person name="Brown C.T."/>
            <person name="Hug L.A."/>
            <person name="Sharon I."/>
            <person name="Castelle C.J."/>
            <person name="Probst A.J."/>
            <person name="Thomas B.C."/>
            <person name="Singh A."/>
            <person name="Wilkins M.J."/>
            <person name="Karaoz U."/>
            <person name="Brodie E.L."/>
            <person name="Williams K.H."/>
            <person name="Hubbard S.S."/>
            <person name="Banfield J.F."/>
        </authorList>
    </citation>
    <scope>NUCLEOTIDE SEQUENCE [LARGE SCALE GENOMIC DNA]</scope>
</reference>